<dbReference type="InterPro" id="IPR030677">
    <property type="entry name" value="Nnr"/>
</dbReference>
<feature type="binding site" evidence="18">
    <location>
        <position position="118"/>
    </location>
    <ligand>
        <name>K(+)</name>
        <dbReference type="ChEBI" id="CHEBI:29103"/>
    </ligand>
</feature>
<dbReference type="SUPFAM" id="SSF64153">
    <property type="entry name" value="YjeF N-terminal domain-like"/>
    <property type="match status" value="1"/>
</dbReference>
<feature type="binding site" evidence="18">
    <location>
        <begin position="122"/>
        <end position="128"/>
    </location>
    <ligand>
        <name>(6S)-NADPHX</name>
        <dbReference type="ChEBI" id="CHEBI:64076"/>
    </ligand>
</feature>
<evidence type="ECO:0000256" key="13">
    <source>
        <dbReference type="ARBA" id="ARBA00023268"/>
    </source>
</evidence>
<organism evidence="22">
    <name type="scientific">Alsobacter sp. KACC 23698</name>
    <dbReference type="NCBI Taxonomy" id="3149229"/>
    <lineage>
        <taxon>Bacteria</taxon>
        <taxon>Pseudomonadati</taxon>
        <taxon>Pseudomonadota</taxon>
        <taxon>Alphaproteobacteria</taxon>
        <taxon>Hyphomicrobiales</taxon>
        <taxon>Alsobacteraceae</taxon>
        <taxon>Alsobacter</taxon>
    </lineage>
</organism>
<dbReference type="SUPFAM" id="SSF53613">
    <property type="entry name" value="Ribokinase-like"/>
    <property type="match status" value="1"/>
</dbReference>
<sequence>MDEVLTTAQMHEADRLAIAAGVPGSALMDKAGAAVADAVCRRFGAGARALVLCGPGNNGGDGFVAARILAARGFRVEVALLGDRGALRGDAAGAANRWTGPAAPLSSADPSAADVVVDAMFGAGLSRDLDGDALAAVERVNASGRPVVAVDVPSGLDGDSGRPRGAAVRASETVTFFRLKPGHLLYPGRRLCGPVRLADIGVPAGVLDAIRPRVRRNGPDLFRAAFVGPDEEGHKYGRGHAVVASGGLESTGAARLAARAALRVGAGLVTVASPGEAMAAHAPALDAVMLRQADGAEGLAALLTDRRRNALVLGPALGVGDATRLAVRAGLAAGCRAVLDADALTSFAGDAGALASLIAASPGRDVVVTPHAGEFARLFKGVGSVLESPSKLAAAVAAAELLGAVVILKGPDTVIAAPDGRAAINANGSPWLATAGSGDVLAGMTAGLLAQSVAAFEAACAAVWLHAEAGASIGPGLIAEDLPEALPRILAAYFR</sequence>
<name>A0AAU7JKB3_9HYPH</name>
<dbReference type="NCBIfam" id="TIGR00197">
    <property type="entry name" value="yjeF_nterm"/>
    <property type="match status" value="1"/>
</dbReference>
<keyword evidence="7 17" id="KW-0067">ATP-binding</keyword>
<reference evidence="22" key="1">
    <citation type="submission" date="2024-05" db="EMBL/GenBank/DDBJ databases">
        <authorList>
            <person name="Kim S."/>
            <person name="Heo J."/>
            <person name="Choi H."/>
            <person name="Choi Y."/>
            <person name="Kwon S.-W."/>
            <person name="Kim Y."/>
        </authorList>
    </citation>
    <scope>NUCLEOTIDE SEQUENCE</scope>
    <source>
        <strain evidence="22">KACC 23698</strain>
    </source>
</reference>
<dbReference type="GO" id="GO:0046496">
    <property type="term" value="P:nicotinamide nucleotide metabolic process"/>
    <property type="evidence" value="ECO:0007669"/>
    <property type="project" value="UniProtKB-UniRule"/>
</dbReference>
<evidence type="ECO:0000256" key="14">
    <source>
        <dbReference type="ARBA" id="ARBA00025153"/>
    </source>
</evidence>
<comment type="caution">
    <text evidence="17">Lacks conserved residue(s) required for the propagation of feature annotation.</text>
</comment>
<dbReference type="AlphaFoldDB" id="A0AAU7JKB3"/>
<comment type="function">
    <text evidence="17">Catalyzes the dehydration of the S-form of NAD(P)HX at the expense of ADP, which is converted to AMP. Together with NAD(P)HX epimerase, which catalyzes the epimerization of the S- and R-forms, the enzyme allows the repair of both epimers of NAD(P)HX, a damaged form of NAD(P)H that is a result of enzymatic or heat-dependent hydration.</text>
</comment>
<comment type="catalytic activity">
    <reaction evidence="15 17 19">
        <text>(6S)-NADHX + ADP = AMP + phosphate + NADH + H(+)</text>
        <dbReference type="Rhea" id="RHEA:32223"/>
        <dbReference type="ChEBI" id="CHEBI:15378"/>
        <dbReference type="ChEBI" id="CHEBI:43474"/>
        <dbReference type="ChEBI" id="CHEBI:57945"/>
        <dbReference type="ChEBI" id="CHEBI:64074"/>
        <dbReference type="ChEBI" id="CHEBI:456215"/>
        <dbReference type="ChEBI" id="CHEBI:456216"/>
        <dbReference type="EC" id="4.2.1.136"/>
    </reaction>
</comment>
<comment type="function">
    <text evidence="18">Catalyzes the epimerization of the S- and R-forms of NAD(P)HX, a damaged form of NAD(P)H that is a result of enzymatic or heat-dependent hydration. This is a prerequisite for the S-specific NAD(P)H-hydrate dehydratase to allow the repair of both epimers of NAD(P)HX.</text>
</comment>
<evidence type="ECO:0000256" key="8">
    <source>
        <dbReference type="ARBA" id="ARBA00022857"/>
    </source>
</evidence>
<feature type="binding site" evidence="18">
    <location>
        <begin position="57"/>
        <end position="61"/>
    </location>
    <ligand>
        <name>(6S)-NADPHX</name>
        <dbReference type="ChEBI" id="CHEBI:64076"/>
    </ligand>
</feature>
<dbReference type="EC" id="5.1.99.6" evidence="19"/>
<dbReference type="InterPro" id="IPR000631">
    <property type="entry name" value="CARKD"/>
</dbReference>
<feature type="binding site" evidence="17">
    <location>
        <begin position="409"/>
        <end position="413"/>
    </location>
    <ligand>
        <name>AMP</name>
        <dbReference type="ChEBI" id="CHEBI:456215"/>
    </ligand>
</feature>
<comment type="cofactor">
    <cofactor evidence="18 19">
        <name>K(+)</name>
        <dbReference type="ChEBI" id="CHEBI:29103"/>
    </cofactor>
    <text evidence="18 19">Binds 1 potassium ion per subunit.</text>
</comment>
<feature type="binding site" evidence="17">
    <location>
        <position position="439"/>
    </location>
    <ligand>
        <name>(6S)-NADPHX</name>
        <dbReference type="ChEBI" id="CHEBI:64076"/>
    </ligand>
</feature>
<evidence type="ECO:0000256" key="9">
    <source>
        <dbReference type="ARBA" id="ARBA00022958"/>
    </source>
</evidence>
<dbReference type="GO" id="GO:0046872">
    <property type="term" value="F:metal ion binding"/>
    <property type="evidence" value="ECO:0007669"/>
    <property type="project" value="UniProtKB-UniRule"/>
</dbReference>
<dbReference type="PROSITE" id="PS51385">
    <property type="entry name" value="YJEF_N"/>
    <property type="match status" value="1"/>
</dbReference>
<feature type="binding site" evidence="18">
    <location>
        <position position="58"/>
    </location>
    <ligand>
        <name>K(+)</name>
        <dbReference type="ChEBI" id="CHEBI:29103"/>
    </ligand>
</feature>
<evidence type="ECO:0000256" key="6">
    <source>
        <dbReference type="ARBA" id="ARBA00022741"/>
    </source>
</evidence>
<feature type="binding site" evidence="17">
    <location>
        <position position="253"/>
    </location>
    <ligand>
        <name>(6S)-NADPHX</name>
        <dbReference type="ChEBI" id="CHEBI:64076"/>
    </ligand>
</feature>
<evidence type="ECO:0000256" key="19">
    <source>
        <dbReference type="PIRNR" id="PIRNR017184"/>
    </source>
</evidence>
<evidence type="ECO:0000313" key="22">
    <source>
        <dbReference type="EMBL" id="XBO40564.1"/>
    </source>
</evidence>
<comment type="similarity">
    <text evidence="3 19">In the N-terminal section; belongs to the NnrE/AIBP family.</text>
</comment>
<comment type="catalytic activity">
    <reaction evidence="16 17 19">
        <text>(6S)-NADPHX + ADP = AMP + phosphate + NADPH + H(+)</text>
        <dbReference type="Rhea" id="RHEA:32235"/>
        <dbReference type="ChEBI" id="CHEBI:15378"/>
        <dbReference type="ChEBI" id="CHEBI:43474"/>
        <dbReference type="ChEBI" id="CHEBI:57783"/>
        <dbReference type="ChEBI" id="CHEBI:64076"/>
        <dbReference type="ChEBI" id="CHEBI:456215"/>
        <dbReference type="ChEBI" id="CHEBI:456216"/>
        <dbReference type="EC" id="4.2.1.136"/>
    </reaction>
</comment>
<evidence type="ECO:0000256" key="11">
    <source>
        <dbReference type="ARBA" id="ARBA00023235"/>
    </source>
</evidence>
<evidence type="ECO:0000259" key="20">
    <source>
        <dbReference type="PROSITE" id="PS51383"/>
    </source>
</evidence>
<comment type="catalytic activity">
    <reaction evidence="1 18 19">
        <text>(6R)-NADHX = (6S)-NADHX</text>
        <dbReference type="Rhea" id="RHEA:32215"/>
        <dbReference type="ChEBI" id="CHEBI:64074"/>
        <dbReference type="ChEBI" id="CHEBI:64075"/>
        <dbReference type="EC" id="5.1.99.6"/>
    </reaction>
</comment>
<keyword evidence="6 17" id="KW-0547">Nucleotide-binding</keyword>
<dbReference type="RefSeq" id="WP_406857423.1">
    <property type="nucleotide sequence ID" value="NZ_CP157484.1"/>
</dbReference>
<evidence type="ECO:0000256" key="2">
    <source>
        <dbReference type="ARBA" id="ARBA00000909"/>
    </source>
</evidence>
<dbReference type="EC" id="4.2.1.136" evidence="19"/>
<evidence type="ECO:0000256" key="3">
    <source>
        <dbReference type="ARBA" id="ARBA00006001"/>
    </source>
</evidence>
<dbReference type="GO" id="GO:0110051">
    <property type="term" value="P:metabolite repair"/>
    <property type="evidence" value="ECO:0007669"/>
    <property type="project" value="TreeGrafter"/>
</dbReference>
<dbReference type="InterPro" id="IPR004443">
    <property type="entry name" value="YjeF_N_dom"/>
</dbReference>
<dbReference type="HAMAP" id="MF_01966">
    <property type="entry name" value="NADHX_epimerase"/>
    <property type="match status" value="1"/>
</dbReference>
<dbReference type="InterPro" id="IPR036652">
    <property type="entry name" value="YjeF_N_dom_sf"/>
</dbReference>
<dbReference type="PANTHER" id="PTHR12592:SF0">
    <property type="entry name" value="ATP-DEPENDENT (S)-NAD(P)H-HYDRATE DEHYDRATASE"/>
    <property type="match status" value="1"/>
</dbReference>
<dbReference type="CDD" id="cd01171">
    <property type="entry name" value="YXKO-related"/>
    <property type="match status" value="1"/>
</dbReference>
<comment type="subunit">
    <text evidence="17">Homotetramer.</text>
</comment>
<dbReference type="Gene3D" id="3.40.50.10260">
    <property type="entry name" value="YjeF N-terminal domain"/>
    <property type="match status" value="1"/>
</dbReference>
<dbReference type="HAMAP" id="MF_01965">
    <property type="entry name" value="NADHX_dehydratase"/>
    <property type="match status" value="1"/>
</dbReference>
<keyword evidence="12 17" id="KW-0456">Lyase</keyword>
<evidence type="ECO:0000256" key="17">
    <source>
        <dbReference type="HAMAP-Rule" id="MF_01965"/>
    </source>
</evidence>
<dbReference type="PIRSF" id="PIRSF017184">
    <property type="entry name" value="Nnr"/>
    <property type="match status" value="1"/>
</dbReference>
<dbReference type="PANTHER" id="PTHR12592">
    <property type="entry name" value="ATP-DEPENDENT (S)-NAD(P)H-HYDRATE DEHYDRATASE FAMILY MEMBER"/>
    <property type="match status" value="1"/>
</dbReference>
<keyword evidence="11 18" id="KW-0413">Isomerase</keyword>
<feature type="binding site" evidence="18">
    <location>
        <position position="151"/>
    </location>
    <ligand>
        <name>(6S)-NADPHX</name>
        <dbReference type="ChEBI" id="CHEBI:64076"/>
    </ligand>
</feature>
<evidence type="ECO:0000256" key="18">
    <source>
        <dbReference type="HAMAP-Rule" id="MF_01966"/>
    </source>
</evidence>
<keyword evidence="13" id="KW-0511">Multifunctional enzyme</keyword>
<comment type="similarity">
    <text evidence="18">Belongs to the NnrE/AIBP family.</text>
</comment>
<comment type="similarity">
    <text evidence="17">Belongs to the NnrD/CARKD family.</text>
</comment>
<dbReference type="NCBIfam" id="TIGR00196">
    <property type="entry name" value="yjeF_cterm"/>
    <property type="match status" value="1"/>
</dbReference>
<comment type="catalytic activity">
    <reaction evidence="2 18 19">
        <text>(6R)-NADPHX = (6S)-NADPHX</text>
        <dbReference type="Rhea" id="RHEA:32227"/>
        <dbReference type="ChEBI" id="CHEBI:64076"/>
        <dbReference type="ChEBI" id="CHEBI:64077"/>
        <dbReference type="EC" id="5.1.99.6"/>
    </reaction>
</comment>
<dbReference type="Pfam" id="PF01256">
    <property type="entry name" value="Carb_kinase"/>
    <property type="match status" value="1"/>
</dbReference>
<evidence type="ECO:0000256" key="10">
    <source>
        <dbReference type="ARBA" id="ARBA00023027"/>
    </source>
</evidence>
<keyword evidence="9 18" id="KW-0630">Potassium</keyword>
<evidence type="ECO:0000256" key="15">
    <source>
        <dbReference type="ARBA" id="ARBA00048238"/>
    </source>
</evidence>
<accession>A0AAU7JKB3</accession>
<feature type="domain" description="YjeF N-terminal" evidence="21">
    <location>
        <begin position="10"/>
        <end position="208"/>
    </location>
</feature>
<comment type="similarity">
    <text evidence="4 19">In the C-terminal section; belongs to the NnrD/CARKD family.</text>
</comment>
<dbReference type="Gene3D" id="3.40.1190.20">
    <property type="match status" value="1"/>
</dbReference>
<gene>
    <name evidence="18" type="primary">nnrE</name>
    <name evidence="17" type="synonym">nnrD</name>
    <name evidence="22" type="ORF">ABEG18_07310</name>
</gene>
<dbReference type="EMBL" id="CP157484">
    <property type="protein sequence ID" value="XBO40564.1"/>
    <property type="molecule type" value="Genomic_DNA"/>
</dbReference>
<dbReference type="Pfam" id="PF03853">
    <property type="entry name" value="YjeF_N"/>
    <property type="match status" value="1"/>
</dbReference>
<evidence type="ECO:0000256" key="16">
    <source>
        <dbReference type="ARBA" id="ARBA00049209"/>
    </source>
</evidence>
<evidence type="ECO:0000256" key="4">
    <source>
        <dbReference type="ARBA" id="ARBA00009524"/>
    </source>
</evidence>
<dbReference type="PROSITE" id="PS51383">
    <property type="entry name" value="YJEF_C_3"/>
    <property type="match status" value="1"/>
</dbReference>
<feature type="binding site" evidence="17">
    <location>
        <position position="371"/>
    </location>
    <ligand>
        <name>(6S)-NADPHX</name>
        <dbReference type="ChEBI" id="CHEBI:64076"/>
    </ligand>
</feature>
<evidence type="ECO:0000256" key="12">
    <source>
        <dbReference type="ARBA" id="ARBA00023239"/>
    </source>
</evidence>
<dbReference type="GO" id="GO:0052856">
    <property type="term" value="F:NAD(P)HX epimerase activity"/>
    <property type="evidence" value="ECO:0007669"/>
    <property type="project" value="UniProtKB-UniRule"/>
</dbReference>
<evidence type="ECO:0000256" key="5">
    <source>
        <dbReference type="ARBA" id="ARBA00022723"/>
    </source>
</evidence>
<comment type="cofactor">
    <cofactor evidence="17">
        <name>Mg(2+)</name>
        <dbReference type="ChEBI" id="CHEBI:18420"/>
    </cofactor>
</comment>
<keyword evidence="5 18" id="KW-0479">Metal-binding</keyword>
<keyword evidence="10 17" id="KW-0520">NAD</keyword>
<dbReference type="GO" id="GO:0005524">
    <property type="term" value="F:ATP binding"/>
    <property type="evidence" value="ECO:0007669"/>
    <property type="project" value="UniProtKB-UniRule"/>
</dbReference>
<evidence type="ECO:0000256" key="7">
    <source>
        <dbReference type="ARBA" id="ARBA00022840"/>
    </source>
</evidence>
<dbReference type="GO" id="GO:0052855">
    <property type="term" value="F:ADP-dependent NAD(P)H-hydrate dehydratase activity"/>
    <property type="evidence" value="ECO:0007669"/>
    <property type="project" value="UniProtKB-UniRule"/>
</dbReference>
<protein>
    <recommendedName>
        <fullName evidence="19">Bifunctional NAD(P)H-hydrate repair enzyme</fullName>
    </recommendedName>
    <alternativeName>
        <fullName evidence="19">Nicotinamide nucleotide repair protein</fullName>
    </alternativeName>
    <domain>
        <recommendedName>
            <fullName evidence="19">ADP-dependent (S)-NAD(P)H-hydrate dehydratase</fullName>
            <ecNumber evidence="19">4.2.1.136</ecNumber>
        </recommendedName>
        <alternativeName>
            <fullName evidence="19">ADP-dependent NAD(P)HX dehydratase</fullName>
        </alternativeName>
    </domain>
    <domain>
        <recommendedName>
            <fullName evidence="19">NAD(P)H-hydrate epimerase</fullName>
            <ecNumber evidence="19">5.1.99.6</ecNumber>
        </recommendedName>
    </domain>
</protein>
<keyword evidence="8 17" id="KW-0521">NADP</keyword>
<feature type="binding site" evidence="17">
    <location>
        <position position="438"/>
    </location>
    <ligand>
        <name>AMP</name>
        <dbReference type="ChEBI" id="CHEBI:456215"/>
    </ligand>
</feature>
<comment type="function">
    <text evidence="14 19">Bifunctional enzyme that catalyzes the epimerization of the S- and R-forms of NAD(P)HX and the dehydration of the S-form of NAD(P)HX at the expense of ADP, which is converted to AMP. This allows the repair of both epimers of NAD(P)HX, a damaged form of NAD(P)H that is a result of enzymatic or heat-dependent hydration.</text>
</comment>
<feature type="domain" description="YjeF C-terminal" evidence="20">
    <location>
        <begin position="218"/>
        <end position="493"/>
    </location>
</feature>
<proteinExistence type="inferred from homology"/>
<dbReference type="InterPro" id="IPR029056">
    <property type="entry name" value="Ribokinase-like"/>
</dbReference>
<feature type="binding site" evidence="18">
    <location>
        <position position="154"/>
    </location>
    <ligand>
        <name>K(+)</name>
        <dbReference type="ChEBI" id="CHEBI:29103"/>
    </ligand>
</feature>
<evidence type="ECO:0000259" key="21">
    <source>
        <dbReference type="PROSITE" id="PS51385"/>
    </source>
</evidence>
<evidence type="ECO:0000256" key="1">
    <source>
        <dbReference type="ARBA" id="ARBA00000013"/>
    </source>
</evidence>